<name>A0A0C2GUJ3_9BILA</name>
<evidence type="ECO:0000313" key="3">
    <source>
        <dbReference type="Proteomes" id="UP000054047"/>
    </source>
</evidence>
<proteinExistence type="predicted"/>
<dbReference type="Proteomes" id="UP000054047">
    <property type="component" value="Unassembled WGS sequence"/>
</dbReference>
<dbReference type="OrthoDB" id="5869388at2759"/>
<gene>
    <name evidence="2" type="ORF">ANCDUO_07052</name>
</gene>
<feature type="region of interest" description="Disordered" evidence="1">
    <location>
        <begin position="1"/>
        <end position="24"/>
    </location>
</feature>
<reference evidence="2 3" key="1">
    <citation type="submission" date="2013-12" db="EMBL/GenBank/DDBJ databases">
        <title>Draft genome of the parsitic nematode Ancylostoma duodenale.</title>
        <authorList>
            <person name="Mitreva M."/>
        </authorList>
    </citation>
    <scope>NUCLEOTIDE SEQUENCE [LARGE SCALE GENOMIC DNA]</scope>
    <source>
        <strain evidence="2 3">Zhejiang</strain>
    </source>
</reference>
<organism evidence="2 3">
    <name type="scientific">Ancylostoma duodenale</name>
    <dbReference type="NCBI Taxonomy" id="51022"/>
    <lineage>
        <taxon>Eukaryota</taxon>
        <taxon>Metazoa</taxon>
        <taxon>Ecdysozoa</taxon>
        <taxon>Nematoda</taxon>
        <taxon>Chromadorea</taxon>
        <taxon>Rhabditida</taxon>
        <taxon>Rhabditina</taxon>
        <taxon>Rhabditomorpha</taxon>
        <taxon>Strongyloidea</taxon>
        <taxon>Ancylostomatidae</taxon>
        <taxon>Ancylostomatinae</taxon>
        <taxon>Ancylostoma</taxon>
    </lineage>
</organism>
<dbReference type="EMBL" id="KN729156">
    <property type="protein sequence ID" value="KIH62664.1"/>
    <property type="molecule type" value="Genomic_DNA"/>
</dbReference>
<protein>
    <submittedName>
        <fullName evidence="2">Uncharacterized protein</fullName>
    </submittedName>
</protein>
<accession>A0A0C2GUJ3</accession>
<keyword evidence="3" id="KW-1185">Reference proteome</keyword>
<dbReference type="AlphaFoldDB" id="A0A0C2GUJ3"/>
<sequence length="292" mass="32676">MYVIKEKPSSPPVPNPSALSSDNPDSILAELHSILEEKAPEGIPLLEKLVSLLTPDPHDIVEADKRSRSIIISGVPEGDTNSSPSCRQLATEKHVTNILDALDIEARPAEVYRDVFIRKSMTFSEREKDKQLRAQARELKKDVSDEDFFVVYNEQVVERSEIVNLRRPLGKTIRLIPFAASGMIADIVCFEILMSNAEYHRFIVVYRPPNTKSTDDDHLLSLLSGLEVSTLPPLGAPDHNIVSFTIDRPRCTPIGCTRRDYFNTDIEAVKHELSMTDWYSIINSVSSSSTAT</sequence>
<evidence type="ECO:0000313" key="2">
    <source>
        <dbReference type="EMBL" id="KIH62664.1"/>
    </source>
</evidence>
<evidence type="ECO:0000256" key="1">
    <source>
        <dbReference type="SAM" id="MobiDB-lite"/>
    </source>
</evidence>